<dbReference type="RefSeq" id="WP_208018285.1">
    <property type="nucleotide sequence ID" value="NZ_CP127376.1"/>
</dbReference>
<reference evidence="2 3" key="1">
    <citation type="submission" date="2021-03" db="EMBL/GenBank/DDBJ databases">
        <title>Identification of novel Bacillus strains.</title>
        <authorList>
            <person name="Xiao Z."/>
            <person name="Li Y."/>
            <person name="Shen J."/>
        </authorList>
    </citation>
    <scope>NUCLEOTIDE SEQUENCE [LARGE SCALE GENOMIC DNA]</scope>
    <source>
        <strain evidence="2 3">SY8</strain>
    </source>
</reference>
<dbReference type="Gene3D" id="3.40.630.30">
    <property type="match status" value="1"/>
</dbReference>
<dbReference type="Pfam" id="PF00583">
    <property type="entry name" value="Acetyltransf_1"/>
    <property type="match status" value="1"/>
</dbReference>
<dbReference type="InterPro" id="IPR016181">
    <property type="entry name" value="Acyl_CoA_acyltransferase"/>
</dbReference>
<evidence type="ECO:0000313" key="3">
    <source>
        <dbReference type="Proteomes" id="UP000677611"/>
    </source>
</evidence>
<gene>
    <name evidence="2" type="ORF">J4P90_15950</name>
</gene>
<feature type="domain" description="N-acetyltransferase" evidence="1">
    <location>
        <begin position="3"/>
        <end position="169"/>
    </location>
</feature>
<dbReference type="Proteomes" id="UP000677611">
    <property type="component" value="Unassembled WGS sequence"/>
</dbReference>
<dbReference type="CDD" id="cd04301">
    <property type="entry name" value="NAT_SF"/>
    <property type="match status" value="1"/>
</dbReference>
<dbReference type="PROSITE" id="PS51186">
    <property type="entry name" value="GNAT"/>
    <property type="match status" value="1"/>
</dbReference>
<organism evidence="2 3">
    <name type="scientific">Bacillus arachidis</name>
    <dbReference type="NCBI Taxonomy" id="2819290"/>
    <lineage>
        <taxon>Bacteria</taxon>
        <taxon>Bacillati</taxon>
        <taxon>Bacillota</taxon>
        <taxon>Bacilli</taxon>
        <taxon>Bacillales</taxon>
        <taxon>Bacillaceae</taxon>
        <taxon>Bacillus</taxon>
    </lineage>
</organism>
<dbReference type="InterPro" id="IPR000182">
    <property type="entry name" value="GNAT_dom"/>
</dbReference>
<dbReference type="EMBL" id="JAGDQJ010000018">
    <property type="protein sequence ID" value="MBO1626710.1"/>
    <property type="molecule type" value="Genomic_DNA"/>
</dbReference>
<sequence length="177" mass="20828">MDIKIRKATEKDIKGIVKVHVDSWKTTYKGILPDKIIDNITYESREKQWKSIFKQAVGNQYRYVAETLDKKIIGFIDGGPERTGKYDCDGELYAIYLLEEYQGYKVGKRLFQTLMSEFIKNDIDSVLVWVISNNPSIGFYEKFSPERVDTKFLERVNVQETAYCWRDINYLHRVISD</sequence>
<evidence type="ECO:0000313" key="2">
    <source>
        <dbReference type="EMBL" id="MBO1626710.1"/>
    </source>
</evidence>
<keyword evidence="3" id="KW-1185">Reference proteome</keyword>
<evidence type="ECO:0000259" key="1">
    <source>
        <dbReference type="PROSITE" id="PS51186"/>
    </source>
</evidence>
<proteinExistence type="predicted"/>
<dbReference type="SUPFAM" id="SSF55729">
    <property type="entry name" value="Acyl-CoA N-acyltransferases (Nat)"/>
    <property type="match status" value="1"/>
</dbReference>
<comment type="caution">
    <text evidence="2">The sequence shown here is derived from an EMBL/GenBank/DDBJ whole genome shotgun (WGS) entry which is preliminary data.</text>
</comment>
<accession>A0ABS3P0S1</accession>
<protein>
    <submittedName>
        <fullName evidence="2">GNAT family N-acetyltransferase</fullName>
    </submittedName>
</protein>
<name>A0ABS3P0S1_9BACI</name>